<evidence type="ECO:0000256" key="3">
    <source>
        <dbReference type="PROSITE-ProRule" id="PRU00221"/>
    </source>
</evidence>
<keyword evidence="2" id="KW-0677">Repeat</keyword>
<evidence type="ECO:0000256" key="2">
    <source>
        <dbReference type="ARBA" id="ARBA00022737"/>
    </source>
</evidence>
<dbReference type="EMBL" id="FNOT01000039">
    <property type="protein sequence ID" value="SDZ25158.1"/>
    <property type="molecule type" value="Genomic_DNA"/>
</dbReference>
<dbReference type="PROSITE" id="PS00678">
    <property type="entry name" value="WD_REPEATS_1"/>
    <property type="match status" value="1"/>
</dbReference>
<gene>
    <name evidence="4" type="ORF">SAMN05660209_05176</name>
</gene>
<dbReference type="AlphaFoldDB" id="A0A1H3RIX0"/>
<reference evidence="5" key="1">
    <citation type="submission" date="2016-10" db="EMBL/GenBank/DDBJ databases">
        <authorList>
            <person name="Varghese N."/>
            <person name="Submissions S."/>
        </authorList>
    </citation>
    <scope>NUCLEOTIDE SEQUENCE [LARGE SCALE GENOMIC DNA]</scope>
    <source>
        <strain evidence="5">DSM 45422</strain>
    </source>
</reference>
<dbReference type="InterPro" id="IPR015943">
    <property type="entry name" value="WD40/YVTN_repeat-like_dom_sf"/>
</dbReference>
<dbReference type="Gene3D" id="2.130.10.10">
    <property type="entry name" value="YVTN repeat-like/Quinoprotein amine dehydrogenase"/>
    <property type="match status" value="1"/>
</dbReference>
<keyword evidence="5" id="KW-1185">Reference proteome</keyword>
<dbReference type="InterPro" id="IPR019775">
    <property type="entry name" value="WD40_repeat_CS"/>
</dbReference>
<dbReference type="InterPro" id="IPR001680">
    <property type="entry name" value="WD40_rpt"/>
</dbReference>
<sequence length="78" mass="8463">AVAFSPDGRLLATASQDQTARLWNLSFDSWLTIGCELVNRNLSMAEWNQLLPGVPYERTCPDLPAGQGAPSDAPAARY</sequence>
<dbReference type="PROSITE" id="PS50082">
    <property type="entry name" value="WD_REPEATS_2"/>
    <property type="match status" value="1"/>
</dbReference>
<dbReference type="STRING" id="1137993.SAMN05660209_05176"/>
<proteinExistence type="predicted"/>
<evidence type="ECO:0000256" key="1">
    <source>
        <dbReference type="ARBA" id="ARBA00022574"/>
    </source>
</evidence>
<dbReference type="SUPFAM" id="SSF50978">
    <property type="entry name" value="WD40 repeat-like"/>
    <property type="match status" value="1"/>
</dbReference>
<keyword evidence="1 3" id="KW-0853">WD repeat</keyword>
<dbReference type="Pfam" id="PF00400">
    <property type="entry name" value="WD40"/>
    <property type="match status" value="1"/>
</dbReference>
<dbReference type="PROSITE" id="PS50294">
    <property type="entry name" value="WD_REPEATS_REGION"/>
    <property type="match status" value="1"/>
</dbReference>
<evidence type="ECO:0000313" key="4">
    <source>
        <dbReference type="EMBL" id="SDZ25158.1"/>
    </source>
</evidence>
<protein>
    <submittedName>
        <fullName evidence="4">Uncharacterized protein</fullName>
    </submittedName>
</protein>
<dbReference type="RefSeq" id="WP_170856989.1">
    <property type="nucleotide sequence ID" value="NZ_FNOT01000039.1"/>
</dbReference>
<feature type="repeat" description="WD" evidence="3">
    <location>
        <begin position="1"/>
        <end position="26"/>
    </location>
</feature>
<dbReference type="InterPro" id="IPR036322">
    <property type="entry name" value="WD40_repeat_dom_sf"/>
</dbReference>
<dbReference type="Proteomes" id="UP000198921">
    <property type="component" value="Unassembled WGS sequence"/>
</dbReference>
<feature type="non-terminal residue" evidence="4">
    <location>
        <position position="1"/>
    </location>
</feature>
<name>A0A1H3RIX0_9ACTN</name>
<accession>A0A1H3RIX0</accession>
<organism evidence="4 5">
    <name type="scientific">Geodermatophilus africanus</name>
    <dbReference type="NCBI Taxonomy" id="1137993"/>
    <lineage>
        <taxon>Bacteria</taxon>
        <taxon>Bacillati</taxon>
        <taxon>Actinomycetota</taxon>
        <taxon>Actinomycetes</taxon>
        <taxon>Geodermatophilales</taxon>
        <taxon>Geodermatophilaceae</taxon>
        <taxon>Geodermatophilus</taxon>
    </lineage>
</organism>
<evidence type="ECO:0000313" key="5">
    <source>
        <dbReference type="Proteomes" id="UP000198921"/>
    </source>
</evidence>